<comment type="subcellular location">
    <subcellularLocation>
        <location evidence="8">Cytoplasm</location>
    </subcellularLocation>
</comment>
<evidence type="ECO:0000256" key="3">
    <source>
        <dbReference type="ARBA" id="ARBA00022741"/>
    </source>
</evidence>
<evidence type="ECO:0000313" key="10">
    <source>
        <dbReference type="EMBL" id="MBE6421535.1"/>
    </source>
</evidence>
<evidence type="ECO:0000256" key="8">
    <source>
        <dbReference type="HAMAP-Rule" id="MF_00238"/>
    </source>
</evidence>
<accession>A0A928DRB4</accession>
<keyword evidence="2 8" id="KW-0808">Transferase</keyword>
<dbReference type="AlphaFoldDB" id="A0A928DRB4"/>
<dbReference type="EC" id="2.7.4.25" evidence="8"/>
<evidence type="ECO:0000256" key="2">
    <source>
        <dbReference type="ARBA" id="ARBA00022679"/>
    </source>
</evidence>
<evidence type="ECO:0000256" key="1">
    <source>
        <dbReference type="ARBA" id="ARBA00009427"/>
    </source>
</evidence>
<dbReference type="HAMAP" id="MF_00238">
    <property type="entry name" value="Cytidyl_kinase_type1"/>
    <property type="match status" value="1"/>
</dbReference>
<dbReference type="Pfam" id="PF02224">
    <property type="entry name" value="Cytidylate_kin"/>
    <property type="match status" value="1"/>
</dbReference>
<evidence type="ECO:0000256" key="5">
    <source>
        <dbReference type="ARBA" id="ARBA00022840"/>
    </source>
</evidence>
<evidence type="ECO:0000313" key="11">
    <source>
        <dbReference type="Proteomes" id="UP000725649"/>
    </source>
</evidence>
<dbReference type="InterPro" id="IPR011994">
    <property type="entry name" value="Cytidylate_kinase_dom"/>
</dbReference>
<protein>
    <recommendedName>
        <fullName evidence="8">Cytidylate kinase</fullName>
        <shortName evidence="8">CK</shortName>
        <ecNumber evidence="8">2.7.4.25</ecNumber>
    </recommendedName>
    <alternativeName>
        <fullName evidence="8">Cytidine monophosphate kinase</fullName>
        <shortName evidence="8">CMP kinase</shortName>
    </alternativeName>
</protein>
<reference evidence="10" key="1">
    <citation type="submission" date="2019-04" db="EMBL/GenBank/DDBJ databases">
        <title>Evolution of Biomass-Degrading Anaerobic Consortia Revealed by Metagenomics.</title>
        <authorList>
            <person name="Peng X."/>
        </authorList>
    </citation>
    <scope>NUCLEOTIDE SEQUENCE</scope>
    <source>
        <strain evidence="10">SIG66</strain>
    </source>
</reference>
<dbReference type="GO" id="GO:0006220">
    <property type="term" value="P:pyrimidine nucleotide metabolic process"/>
    <property type="evidence" value="ECO:0007669"/>
    <property type="project" value="UniProtKB-UniRule"/>
</dbReference>
<dbReference type="GO" id="GO:0005524">
    <property type="term" value="F:ATP binding"/>
    <property type="evidence" value="ECO:0007669"/>
    <property type="project" value="UniProtKB-UniRule"/>
</dbReference>
<name>A0A928DRB4_9BACT</name>
<dbReference type="GO" id="GO:0036431">
    <property type="term" value="F:dCMP kinase activity"/>
    <property type="evidence" value="ECO:0007669"/>
    <property type="project" value="InterPro"/>
</dbReference>
<gene>
    <name evidence="8" type="primary">cmk</name>
    <name evidence="10" type="ORF">E7027_05355</name>
</gene>
<sequence>MTTRINGMLIAIDGTAGTGKSSVGKAVAAKLGYGFLSTGEMYRALAYKVFEKKIDPENHDEVLAAARELRFTFALQPDASLKMFVDGDFLGSKLHLEEVGNVASRVSTNGEARRVLTEKMREVGEEGGIVMEGRDVGTVVFPDADIKFYLDASAEERAKRRVKQLQEAGEHPAYDQILKLIQERDYRDSHRAVSPLKPAEDAIVIDTSSLDMQQVINAVLEKLQHHAS</sequence>
<dbReference type="CDD" id="cd02020">
    <property type="entry name" value="CMPK"/>
    <property type="match status" value="1"/>
</dbReference>
<dbReference type="InterPro" id="IPR027417">
    <property type="entry name" value="P-loop_NTPase"/>
</dbReference>
<organism evidence="10 11">
    <name type="scientific">Candidatus Avelusimicrobium gallicola</name>
    <dbReference type="NCBI Taxonomy" id="2562704"/>
    <lineage>
        <taxon>Bacteria</taxon>
        <taxon>Pseudomonadati</taxon>
        <taxon>Elusimicrobiota</taxon>
        <taxon>Elusimicrobia</taxon>
        <taxon>Elusimicrobiales</taxon>
        <taxon>Elusimicrobiaceae</taxon>
        <taxon>Candidatus Avelusimicrobium</taxon>
    </lineage>
</organism>
<evidence type="ECO:0000256" key="4">
    <source>
        <dbReference type="ARBA" id="ARBA00022777"/>
    </source>
</evidence>
<dbReference type="InterPro" id="IPR003136">
    <property type="entry name" value="Cytidylate_kin"/>
</dbReference>
<feature type="domain" description="Cytidylate kinase" evidence="9">
    <location>
        <begin position="10"/>
        <end position="224"/>
    </location>
</feature>
<evidence type="ECO:0000256" key="6">
    <source>
        <dbReference type="ARBA" id="ARBA00047615"/>
    </source>
</evidence>
<dbReference type="NCBIfam" id="TIGR00017">
    <property type="entry name" value="cmk"/>
    <property type="match status" value="1"/>
</dbReference>
<evidence type="ECO:0000259" key="9">
    <source>
        <dbReference type="Pfam" id="PF02224"/>
    </source>
</evidence>
<dbReference type="Gene3D" id="3.40.50.300">
    <property type="entry name" value="P-loop containing nucleotide triphosphate hydrolases"/>
    <property type="match status" value="1"/>
</dbReference>
<feature type="binding site" evidence="8">
    <location>
        <begin position="14"/>
        <end position="22"/>
    </location>
    <ligand>
        <name>ATP</name>
        <dbReference type="ChEBI" id="CHEBI:30616"/>
    </ligand>
</feature>
<keyword evidence="3 8" id="KW-0547">Nucleotide-binding</keyword>
<evidence type="ECO:0000256" key="7">
    <source>
        <dbReference type="ARBA" id="ARBA00048478"/>
    </source>
</evidence>
<comment type="caution">
    <text evidence="10">The sequence shown here is derived from an EMBL/GenBank/DDBJ whole genome shotgun (WGS) entry which is preliminary data.</text>
</comment>
<keyword evidence="8" id="KW-0963">Cytoplasm</keyword>
<keyword evidence="5 8" id="KW-0067">ATP-binding</keyword>
<dbReference type="EMBL" id="SUVG01000006">
    <property type="protein sequence ID" value="MBE6421535.1"/>
    <property type="molecule type" value="Genomic_DNA"/>
</dbReference>
<proteinExistence type="inferred from homology"/>
<comment type="catalytic activity">
    <reaction evidence="7 8">
        <text>CMP + ATP = CDP + ADP</text>
        <dbReference type="Rhea" id="RHEA:11600"/>
        <dbReference type="ChEBI" id="CHEBI:30616"/>
        <dbReference type="ChEBI" id="CHEBI:58069"/>
        <dbReference type="ChEBI" id="CHEBI:60377"/>
        <dbReference type="ChEBI" id="CHEBI:456216"/>
        <dbReference type="EC" id="2.7.4.25"/>
    </reaction>
</comment>
<comment type="similarity">
    <text evidence="1 8">Belongs to the cytidylate kinase family. Type 1 subfamily.</text>
</comment>
<comment type="catalytic activity">
    <reaction evidence="6 8">
        <text>dCMP + ATP = dCDP + ADP</text>
        <dbReference type="Rhea" id="RHEA:25094"/>
        <dbReference type="ChEBI" id="CHEBI:30616"/>
        <dbReference type="ChEBI" id="CHEBI:57566"/>
        <dbReference type="ChEBI" id="CHEBI:58593"/>
        <dbReference type="ChEBI" id="CHEBI:456216"/>
        <dbReference type="EC" id="2.7.4.25"/>
    </reaction>
</comment>
<keyword evidence="4 8" id="KW-0418">Kinase</keyword>
<dbReference type="Proteomes" id="UP000725649">
    <property type="component" value="Unassembled WGS sequence"/>
</dbReference>
<dbReference type="SUPFAM" id="SSF52540">
    <property type="entry name" value="P-loop containing nucleoside triphosphate hydrolases"/>
    <property type="match status" value="1"/>
</dbReference>
<dbReference type="GO" id="GO:0005737">
    <property type="term" value="C:cytoplasm"/>
    <property type="evidence" value="ECO:0007669"/>
    <property type="project" value="UniProtKB-SubCell"/>
</dbReference>